<feature type="chain" id="PRO_5012204626" evidence="1">
    <location>
        <begin position="22"/>
        <end position="68"/>
    </location>
</feature>
<evidence type="ECO:0000313" key="2">
    <source>
        <dbReference type="EMBL" id="CRK88621.1"/>
    </source>
</evidence>
<evidence type="ECO:0000256" key="1">
    <source>
        <dbReference type="SAM" id="SignalP"/>
    </source>
</evidence>
<keyword evidence="1" id="KW-0732">Signal</keyword>
<proteinExistence type="predicted"/>
<feature type="signal peptide" evidence="1">
    <location>
        <begin position="1"/>
        <end position="21"/>
    </location>
</feature>
<dbReference type="Proteomes" id="UP000183832">
    <property type="component" value="Unassembled WGS sequence"/>
</dbReference>
<reference evidence="2 3" key="1">
    <citation type="submission" date="2015-04" db="EMBL/GenBank/DDBJ databases">
        <authorList>
            <person name="Syromyatnikov M.Y."/>
            <person name="Popov V.N."/>
        </authorList>
    </citation>
    <scope>NUCLEOTIDE SEQUENCE [LARGE SCALE GENOMIC DNA]</scope>
</reference>
<sequence length="68" mass="7636">MIMVNSISIKMLLLLVWQGKDDNEDLFHALKLLFTTTSEGKSQQKADGCDEVVNTINLCGDSKDWFSV</sequence>
<name>A0A1J1HKR6_9DIPT</name>
<gene>
    <name evidence="2" type="ORF">CLUMA_CG002459</name>
</gene>
<dbReference type="EMBL" id="CVRI01000009">
    <property type="protein sequence ID" value="CRK88621.1"/>
    <property type="molecule type" value="Genomic_DNA"/>
</dbReference>
<keyword evidence="3" id="KW-1185">Reference proteome</keyword>
<accession>A0A1J1HKR6</accession>
<evidence type="ECO:0000313" key="3">
    <source>
        <dbReference type="Proteomes" id="UP000183832"/>
    </source>
</evidence>
<organism evidence="2 3">
    <name type="scientific">Clunio marinus</name>
    <dbReference type="NCBI Taxonomy" id="568069"/>
    <lineage>
        <taxon>Eukaryota</taxon>
        <taxon>Metazoa</taxon>
        <taxon>Ecdysozoa</taxon>
        <taxon>Arthropoda</taxon>
        <taxon>Hexapoda</taxon>
        <taxon>Insecta</taxon>
        <taxon>Pterygota</taxon>
        <taxon>Neoptera</taxon>
        <taxon>Endopterygota</taxon>
        <taxon>Diptera</taxon>
        <taxon>Nematocera</taxon>
        <taxon>Chironomoidea</taxon>
        <taxon>Chironomidae</taxon>
        <taxon>Clunio</taxon>
    </lineage>
</organism>
<dbReference type="AlphaFoldDB" id="A0A1J1HKR6"/>
<protein>
    <submittedName>
        <fullName evidence="2">CLUMA_CG002459, isoform A</fullName>
    </submittedName>
</protein>